<reference evidence="2" key="1">
    <citation type="submission" date="2021-01" db="EMBL/GenBank/DDBJ databases">
        <title>Caligus Genome Assembly.</title>
        <authorList>
            <person name="Gallardo-Escarate C."/>
        </authorList>
    </citation>
    <scope>NUCLEOTIDE SEQUENCE [LARGE SCALE GENOMIC DNA]</scope>
</reference>
<name>A0A7T8HM01_CALRO</name>
<dbReference type="EMBL" id="CP045897">
    <property type="protein sequence ID" value="QQP51885.1"/>
    <property type="molecule type" value="Genomic_DNA"/>
</dbReference>
<proteinExistence type="predicted"/>
<evidence type="ECO:0000313" key="1">
    <source>
        <dbReference type="EMBL" id="QQP51885.1"/>
    </source>
</evidence>
<keyword evidence="2" id="KW-1185">Reference proteome</keyword>
<protein>
    <submittedName>
        <fullName evidence="1">Uncharacterized protein</fullName>
    </submittedName>
</protein>
<gene>
    <name evidence="1" type="ORF">FKW44_013368</name>
</gene>
<accession>A0A7T8HM01</accession>
<evidence type="ECO:0000313" key="2">
    <source>
        <dbReference type="Proteomes" id="UP000595437"/>
    </source>
</evidence>
<dbReference type="AlphaFoldDB" id="A0A7T8HM01"/>
<organism evidence="1 2">
    <name type="scientific">Caligus rogercresseyi</name>
    <name type="common">Sea louse</name>
    <dbReference type="NCBI Taxonomy" id="217165"/>
    <lineage>
        <taxon>Eukaryota</taxon>
        <taxon>Metazoa</taxon>
        <taxon>Ecdysozoa</taxon>
        <taxon>Arthropoda</taxon>
        <taxon>Crustacea</taxon>
        <taxon>Multicrustacea</taxon>
        <taxon>Hexanauplia</taxon>
        <taxon>Copepoda</taxon>
        <taxon>Siphonostomatoida</taxon>
        <taxon>Caligidae</taxon>
        <taxon>Caligus</taxon>
    </lineage>
</organism>
<feature type="non-terminal residue" evidence="1">
    <location>
        <position position="1"/>
    </location>
</feature>
<sequence>PTRSTTSVVCPLRGRHICVPRSVCVDNFESLRSVRDIAAVRDVARTIGRSTQI</sequence>
<dbReference type="Proteomes" id="UP000595437">
    <property type="component" value="Chromosome 8"/>
</dbReference>